<dbReference type="InterPro" id="IPR058240">
    <property type="entry name" value="rSAM_sf"/>
</dbReference>
<comment type="caution">
    <text evidence="7">The sequence shown here is derived from an EMBL/GenBank/DDBJ whole genome shotgun (WGS) entry which is preliminary data.</text>
</comment>
<dbReference type="GO" id="GO:0005829">
    <property type="term" value="C:cytosol"/>
    <property type="evidence" value="ECO:0007669"/>
    <property type="project" value="TreeGrafter"/>
</dbReference>
<feature type="non-terminal residue" evidence="7">
    <location>
        <position position="531"/>
    </location>
</feature>
<dbReference type="GO" id="GO:0051536">
    <property type="term" value="F:iron-sulfur cluster binding"/>
    <property type="evidence" value="ECO:0007669"/>
    <property type="project" value="UniProtKB-KW"/>
</dbReference>
<dbReference type="SFLD" id="SFLDG01082">
    <property type="entry name" value="B12-binding_domain_containing"/>
    <property type="match status" value="1"/>
</dbReference>
<dbReference type="GO" id="GO:0031419">
    <property type="term" value="F:cobalamin binding"/>
    <property type="evidence" value="ECO:0007669"/>
    <property type="project" value="InterPro"/>
</dbReference>
<dbReference type="InterPro" id="IPR023984">
    <property type="entry name" value="rSAM_ocin_1"/>
</dbReference>
<proteinExistence type="predicted"/>
<keyword evidence="2" id="KW-0949">S-adenosyl-L-methionine</keyword>
<dbReference type="InterPro" id="IPR006158">
    <property type="entry name" value="Cobalamin-bd"/>
</dbReference>
<evidence type="ECO:0000259" key="6">
    <source>
        <dbReference type="PROSITE" id="PS51332"/>
    </source>
</evidence>
<dbReference type="EMBL" id="VBPB01000043">
    <property type="protein sequence ID" value="TMQ73769.1"/>
    <property type="molecule type" value="Genomic_DNA"/>
</dbReference>
<dbReference type="GO" id="GO:0046872">
    <property type="term" value="F:metal ion binding"/>
    <property type="evidence" value="ECO:0007669"/>
    <property type="project" value="UniProtKB-KW"/>
</dbReference>
<protein>
    <submittedName>
        <fullName evidence="7">RiPP maturation radical SAM protein 1</fullName>
    </submittedName>
</protein>
<evidence type="ECO:0000313" key="7">
    <source>
        <dbReference type="EMBL" id="TMQ73769.1"/>
    </source>
</evidence>
<dbReference type="AlphaFoldDB" id="A0A538UDG9"/>
<dbReference type="Proteomes" id="UP000319771">
    <property type="component" value="Unassembled WGS sequence"/>
</dbReference>
<dbReference type="PROSITE" id="PS51332">
    <property type="entry name" value="B12_BINDING"/>
    <property type="match status" value="1"/>
</dbReference>
<organism evidence="7 8">
    <name type="scientific">Eiseniibacteriota bacterium</name>
    <dbReference type="NCBI Taxonomy" id="2212470"/>
    <lineage>
        <taxon>Bacteria</taxon>
        <taxon>Candidatus Eiseniibacteriota</taxon>
    </lineage>
</organism>
<dbReference type="Gene3D" id="3.40.50.280">
    <property type="entry name" value="Cobalamin-binding domain"/>
    <property type="match status" value="1"/>
</dbReference>
<dbReference type="Gene3D" id="3.80.30.20">
    <property type="entry name" value="tm_1862 like domain"/>
    <property type="match status" value="1"/>
</dbReference>
<accession>A0A538UDG9</accession>
<comment type="cofactor">
    <cofactor evidence="1">
        <name>[4Fe-4S] cluster</name>
        <dbReference type="ChEBI" id="CHEBI:49883"/>
    </cofactor>
</comment>
<gene>
    <name evidence="7" type="ORF">E6K81_02965</name>
</gene>
<feature type="domain" description="B12-binding" evidence="6">
    <location>
        <begin position="1"/>
        <end position="198"/>
    </location>
</feature>
<evidence type="ECO:0000256" key="5">
    <source>
        <dbReference type="ARBA" id="ARBA00023014"/>
    </source>
</evidence>
<evidence type="ECO:0000256" key="3">
    <source>
        <dbReference type="ARBA" id="ARBA00022723"/>
    </source>
</evidence>
<keyword evidence="4" id="KW-0408">Iron</keyword>
<dbReference type="SFLD" id="SFLDF00324">
    <property type="entry name" value="bacteriocin_maturation"/>
    <property type="match status" value="1"/>
</dbReference>
<reference evidence="7 8" key="1">
    <citation type="journal article" date="2019" name="Nat. Microbiol.">
        <title>Mediterranean grassland soil C-N compound turnover is dependent on rainfall and depth, and is mediated by genomically divergent microorganisms.</title>
        <authorList>
            <person name="Diamond S."/>
            <person name="Andeer P.F."/>
            <person name="Li Z."/>
            <person name="Crits-Christoph A."/>
            <person name="Burstein D."/>
            <person name="Anantharaman K."/>
            <person name="Lane K.R."/>
            <person name="Thomas B.C."/>
            <person name="Pan C."/>
            <person name="Northen T.R."/>
            <person name="Banfield J.F."/>
        </authorList>
    </citation>
    <scope>NUCLEOTIDE SEQUENCE [LARGE SCALE GENOMIC DNA]</scope>
    <source>
        <strain evidence="7">WS_11</strain>
    </source>
</reference>
<dbReference type="Pfam" id="PF04055">
    <property type="entry name" value="Radical_SAM"/>
    <property type="match status" value="1"/>
</dbReference>
<dbReference type="InterPro" id="IPR007197">
    <property type="entry name" value="rSAM"/>
</dbReference>
<dbReference type="InterPro" id="IPR023404">
    <property type="entry name" value="rSAM_horseshoe"/>
</dbReference>
<evidence type="ECO:0000256" key="4">
    <source>
        <dbReference type="ARBA" id="ARBA00023004"/>
    </source>
</evidence>
<dbReference type="InterPro" id="IPR006638">
    <property type="entry name" value="Elp3/MiaA/NifB-like_rSAM"/>
</dbReference>
<name>A0A538UDG9_UNCEI</name>
<evidence type="ECO:0000256" key="1">
    <source>
        <dbReference type="ARBA" id="ARBA00001966"/>
    </source>
</evidence>
<keyword evidence="3" id="KW-0479">Metal-binding</keyword>
<sequence>MPFGDVHTPSLALSLLQAELAQASVPSRVIYLNLDFAERIGLERYDRYATDLSGAYLGERIFADCLFPRPEREAERYVEEVLIPLERFSLEDLAGFERDLAAAGPFLEERLRSRDWGRYRAIGFTTTFQQNTASLAFARLLKHAHPGTAILFGGANCEGTMGAQLLKSFPWIDFVCTGEGDDVVPSLALELAGRRPPGPIPGILRRPAGSEVPLLTHPPMVRDLDHLPFPEISDYFERVRESPLGATMRCHITLETSRGCWWGEKHHCTFCGLNGLTMRYRSKSPWRAQREIIDLVSRYKSMLDPDRGISFADNILDMTYFRSLLPALREAGLGTTLFYETKANLTRDQVRLLAESGIREIQSGIESLHTDLLKLMSKGCTQLQNIQLLKWCRGFGITPYWNLLFGFPGEDPCWFDEQARIIPRLSHLKAPSMLCAVRLDRFSPYFCEAEAHGITNVRPARALCYVYPLPEAELHGLAYHFDFDFADGRDPARYMGPLLEAARRWRRIEDEAFLYALPWNDGLLLWDEREP</sequence>
<dbReference type="NCBIfam" id="TIGR03975">
    <property type="entry name" value="rSAM_ocin_1"/>
    <property type="match status" value="1"/>
</dbReference>
<dbReference type="GO" id="GO:0003824">
    <property type="term" value="F:catalytic activity"/>
    <property type="evidence" value="ECO:0007669"/>
    <property type="project" value="InterPro"/>
</dbReference>
<evidence type="ECO:0000313" key="8">
    <source>
        <dbReference type="Proteomes" id="UP000319771"/>
    </source>
</evidence>
<evidence type="ECO:0000256" key="2">
    <source>
        <dbReference type="ARBA" id="ARBA00022691"/>
    </source>
</evidence>
<dbReference type="SUPFAM" id="SSF102114">
    <property type="entry name" value="Radical SAM enzymes"/>
    <property type="match status" value="1"/>
</dbReference>
<dbReference type="SMART" id="SM00729">
    <property type="entry name" value="Elp3"/>
    <property type="match status" value="1"/>
</dbReference>
<dbReference type="PANTHER" id="PTHR43409:SF7">
    <property type="entry name" value="BLL1977 PROTEIN"/>
    <property type="match status" value="1"/>
</dbReference>
<dbReference type="InterPro" id="IPR051198">
    <property type="entry name" value="BchE-like"/>
</dbReference>
<dbReference type="PANTHER" id="PTHR43409">
    <property type="entry name" value="ANAEROBIC MAGNESIUM-PROTOPORPHYRIN IX MONOMETHYL ESTER CYCLASE-RELATED"/>
    <property type="match status" value="1"/>
</dbReference>
<dbReference type="SFLD" id="SFLDS00029">
    <property type="entry name" value="Radical_SAM"/>
    <property type="match status" value="1"/>
</dbReference>
<keyword evidence="5" id="KW-0411">Iron-sulfur</keyword>